<accession>A0A5N5UM69</accession>
<keyword evidence="2" id="KW-0812">Transmembrane</keyword>
<dbReference type="RefSeq" id="WP_152119776.1">
    <property type="nucleotide sequence ID" value="NZ_QJOW01000002.1"/>
</dbReference>
<dbReference type="Gene3D" id="2.60.40.10">
    <property type="entry name" value="Immunoglobulins"/>
    <property type="match status" value="2"/>
</dbReference>
<dbReference type="InterPro" id="IPR036238">
    <property type="entry name" value="Transglutaminase_C_sf"/>
</dbReference>
<evidence type="ECO:0000313" key="5">
    <source>
        <dbReference type="EMBL" id="KAB7519978.1"/>
    </source>
</evidence>
<protein>
    <recommendedName>
        <fullName evidence="9">CARDB domain-containing protein</fullName>
    </recommendedName>
</protein>
<dbReference type="AlphaFoldDB" id="A0A5N5UDZ4"/>
<evidence type="ECO:0000313" key="4">
    <source>
        <dbReference type="EMBL" id="KAB7516893.1"/>
    </source>
</evidence>
<proteinExistence type="predicted"/>
<keyword evidence="2" id="KW-0472">Membrane</keyword>
<evidence type="ECO:0000256" key="2">
    <source>
        <dbReference type="SAM" id="Phobius"/>
    </source>
</evidence>
<name>A0A5N5UDZ4_9EURY</name>
<reference evidence="6 7" key="1">
    <citation type="submission" date="2019-10" db="EMBL/GenBank/DDBJ databases">
        <title>Unraveling microbial dark matter from salterns through culturing: the case of the genus Halosegnis.</title>
        <authorList>
            <person name="Duran-Viseras A."/>
            <person name="Andrei A.-S."/>
            <person name="Vera-Gargallo B."/>
            <person name="Ghai R."/>
            <person name="Sanchez-Porro C."/>
            <person name="Ventosa A."/>
        </authorList>
    </citation>
    <scope>NUCLEOTIDE SEQUENCE [LARGE SCALE GENOMIC DNA]</scope>
    <source>
        <strain evidence="4 7">F17-44</strain>
        <strain evidence="3 8">F18-79</strain>
        <strain evidence="5 6">F19-13</strain>
    </source>
</reference>
<dbReference type="SUPFAM" id="SSF49309">
    <property type="entry name" value="Transglutaminase, two C-terminal domains"/>
    <property type="match status" value="1"/>
</dbReference>
<dbReference type="Proteomes" id="UP000326865">
    <property type="component" value="Unassembled WGS sequence"/>
</dbReference>
<feature type="region of interest" description="Disordered" evidence="1">
    <location>
        <begin position="73"/>
        <end position="106"/>
    </location>
</feature>
<keyword evidence="8" id="KW-1185">Reference proteome</keyword>
<evidence type="ECO:0000313" key="8">
    <source>
        <dbReference type="Proteomes" id="UP000326865"/>
    </source>
</evidence>
<feature type="transmembrane region" description="Helical" evidence="2">
    <location>
        <begin position="469"/>
        <end position="490"/>
    </location>
</feature>
<dbReference type="EMBL" id="QKKZ01000001">
    <property type="protein sequence ID" value="KAB7515892.1"/>
    <property type="molecule type" value="Genomic_DNA"/>
</dbReference>
<organism evidence="4 7">
    <name type="scientific">Halosegnis rubeus</name>
    <dbReference type="NCBI Taxonomy" id="2212850"/>
    <lineage>
        <taxon>Archaea</taxon>
        <taxon>Methanobacteriati</taxon>
        <taxon>Methanobacteriota</taxon>
        <taxon>Stenosarchaea group</taxon>
        <taxon>Halobacteria</taxon>
        <taxon>Halobacteriales</taxon>
        <taxon>Natronomonadaceae</taxon>
        <taxon>Halosegnis</taxon>
    </lineage>
</organism>
<dbReference type="OrthoDB" id="65070at2157"/>
<evidence type="ECO:0000313" key="3">
    <source>
        <dbReference type="EMBL" id="KAB7515892.1"/>
    </source>
</evidence>
<accession>A0A5N5UDZ4</accession>
<dbReference type="EMBL" id="QJOW01000002">
    <property type="protein sequence ID" value="KAB7516893.1"/>
    <property type="molecule type" value="Genomic_DNA"/>
</dbReference>
<dbReference type="InterPro" id="IPR013783">
    <property type="entry name" value="Ig-like_fold"/>
</dbReference>
<evidence type="ECO:0000256" key="1">
    <source>
        <dbReference type="SAM" id="MobiDB-lite"/>
    </source>
</evidence>
<dbReference type="PANTHER" id="PTHR35902">
    <property type="entry name" value="S-LAYER DOMAIN-LIKE PROTEIN-RELATED"/>
    <property type="match status" value="1"/>
</dbReference>
<evidence type="ECO:0000313" key="6">
    <source>
        <dbReference type="Proteomes" id="UP000326207"/>
    </source>
</evidence>
<dbReference type="GO" id="GO:0003810">
    <property type="term" value="F:protein-glutamine gamma-glutamyltransferase activity"/>
    <property type="evidence" value="ECO:0007669"/>
    <property type="project" value="InterPro"/>
</dbReference>
<accession>A0A5N5UEM6</accession>
<comment type="caution">
    <text evidence="4">The sequence shown here is derived from an EMBL/GenBank/DDBJ whole genome shotgun (WGS) entry which is preliminary data.</text>
</comment>
<dbReference type="Proteomes" id="UP000326302">
    <property type="component" value="Unassembled WGS sequence"/>
</dbReference>
<dbReference type="EMBL" id="QMDY01000001">
    <property type="protein sequence ID" value="KAB7519978.1"/>
    <property type="molecule type" value="Genomic_DNA"/>
</dbReference>
<evidence type="ECO:0008006" key="9">
    <source>
        <dbReference type="Google" id="ProtNLM"/>
    </source>
</evidence>
<gene>
    <name evidence="3" type="ORF">DM867_01755</name>
    <name evidence="4" type="ORF">DMP03_05890</name>
    <name evidence="5" type="ORF">DP108_01640</name>
</gene>
<dbReference type="Proteomes" id="UP000326207">
    <property type="component" value="Unassembled WGS sequence"/>
</dbReference>
<keyword evidence="2" id="KW-1133">Transmembrane helix</keyword>
<sequence length="494" mass="51021">MTTHRAVAALVVLLAASAGVPPAAGAPATTANDGLLYLTTSTDPVQPTTSGNFSFTAQLTNPDASRETYSIRSVSVYDGDPSEGGDRLDRRTNPGRVAPGGETDIPLDIGFDESGAKTLYVTIDARAAGSGDPLTVETTTTVEVYDPAPRIEASAAGTVAGQPTDLTIGVANGLDVPVRDVNLELAADGVDFDESSRVDSSVAAGAEREFTFTATPAELGVRDIEATLSYTDDDGFRRTTTETLDVRFRSPDLAGSIDVGGTVDPAFPGAETTLSVNVTNGLDQQVRQIAVAAAGEGVEFRTDRRVGTQLASGEGRTFTFPVTRDSAGAQSFDVTVTYTTANGVERQTDRTLQTRFTEPANPAEISLTGTEAVAREGELELSATASNLGGGPASSVTVEVGGENVSASEYFVGSVDSSDFAAFTLTTGTTGDVSTVPVTVSYDVGDTERSYTQEVSVQTVETVEESGGGGFPILLVGLVVAALVVGGVLIRRRN</sequence>
<dbReference type="PANTHER" id="PTHR35902:SF6">
    <property type="entry name" value="CONSERVED WITHIN P. AEROPHILUM"/>
    <property type="match status" value="1"/>
</dbReference>
<evidence type="ECO:0000313" key="7">
    <source>
        <dbReference type="Proteomes" id="UP000326302"/>
    </source>
</evidence>